<evidence type="ECO:0000313" key="1">
    <source>
        <dbReference type="EMBL" id="WNE95498.1"/>
    </source>
</evidence>
<keyword evidence="2" id="KW-1185">Reference proteome</keyword>
<gene>
    <name evidence="1" type="ORF">PS467_09150</name>
</gene>
<organism evidence="1 2">
    <name type="scientific">Streptomyces luomodiensis</name>
    <dbReference type="NCBI Taxonomy" id="3026192"/>
    <lineage>
        <taxon>Bacteria</taxon>
        <taxon>Bacillati</taxon>
        <taxon>Actinomycetota</taxon>
        <taxon>Actinomycetes</taxon>
        <taxon>Kitasatosporales</taxon>
        <taxon>Streptomycetaceae</taxon>
        <taxon>Streptomyces</taxon>
    </lineage>
</organism>
<name>A0ABY9USL3_9ACTN</name>
<dbReference type="RefSeq" id="WP_311034838.1">
    <property type="nucleotide sequence ID" value="NZ_CP117522.1"/>
</dbReference>
<sequence length="71" mass="7454">MNKAGHPADDPDKLAQRYLRAEKKTSAEIGAALADESCTQSSNLAAGYFTVPASNGSSPTTPKRWRATASS</sequence>
<reference evidence="1 2" key="1">
    <citation type="submission" date="2023-02" db="EMBL/GenBank/DDBJ databases">
        <title>Streptomyces sp. SCA4-21 with antifungal activity against Fusarium oxysporum f. sp. cubense, Streptomyces sp. SCA2-17 with antifungal activity against Fusarium oxysporum f. sp. cubense.</title>
        <authorList>
            <person name="Qi D."/>
        </authorList>
    </citation>
    <scope>NUCLEOTIDE SEQUENCE [LARGE SCALE GENOMIC DNA]</scope>
    <source>
        <strain evidence="1 2">SCA4-21</strain>
    </source>
</reference>
<proteinExistence type="predicted"/>
<dbReference type="Proteomes" id="UP001305606">
    <property type="component" value="Chromosome"/>
</dbReference>
<accession>A0ABY9USL3</accession>
<evidence type="ECO:0000313" key="2">
    <source>
        <dbReference type="Proteomes" id="UP001305606"/>
    </source>
</evidence>
<dbReference type="EMBL" id="CP117522">
    <property type="protein sequence ID" value="WNE95498.1"/>
    <property type="molecule type" value="Genomic_DNA"/>
</dbReference>
<protein>
    <submittedName>
        <fullName evidence="1">Uncharacterized protein</fullName>
    </submittedName>
</protein>